<dbReference type="SUPFAM" id="SSF46785">
    <property type="entry name" value="Winged helix' DNA-binding domain"/>
    <property type="match status" value="1"/>
</dbReference>
<reference evidence="5 6" key="1">
    <citation type="submission" date="2019-09" db="EMBL/GenBank/DDBJ databases">
        <authorList>
            <person name="Valk L.C."/>
        </authorList>
    </citation>
    <scope>NUCLEOTIDE SEQUENCE [LARGE SCALE GENOMIC DNA]</scope>
    <source>
        <strain evidence="5">GalUA</strain>
    </source>
</reference>
<keyword evidence="2" id="KW-0805">Transcription regulation</keyword>
<dbReference type="Gene3D" id="1.10.10.10">
    <property type="entry name" value="Winged helix-like DNA-binding domain superfamily/Winged helix DNA-binding domain"/>
    <property type="match status" value="1"/>
</dbReference>
<accession>A0A7V7QMQ7</accession>
<dbReference type="Proteomes" id="UP000461768">
    <property type="component" value="Unassembled WGS sequence"/>
</dbReference>
<evidence type="ECO:0000256" key="3">
    <source>
        <dbReference type="ARBA" id="ARBA00023125"/>
    </source>
</evidence>
<comment type="similarity">
    <text evidence="1">Belongs to the BlaI transcriptional regulatory family.</text>
</comment>
<evidence type="ECO:0000256" key="1">
    <source>
        <dbReference type="ARBA" id="ARBA00011046"/>
    </source>
</evidence>
<dbReference type="RefSeq" id="WP_151143189.1">
    <property type="nucleotide sequence ID" value="NZ_WAGX01000004.1"/>
</dbReference>
<proteinExistence type="inferred from homology"/>
<keyword evidence="6" id="KW-1185">Reference proteome</keyword>
<dbReference type="InterPro" id="IPR036388">
    <property type="entry name" value="WH-like_DNA-bd_sf"/>
</dbReference>
<dbReference type="PIRSF" id="PIRSF019455">
    <property type="entry name" value="CopR_AtkY"/>
    <property type="match status" value="1"/>
</dbReference>
<dbReference type="GO" id="GO:0003677">
    <property type="term" value="F:DNA binding"/>
    <property type="evidence" value="ECO:0007669"/>
    <property type="project" value="UniProtKB-KW"/>
</dbReference>
<name>A0A7V7QMQ7_9FIRM</name>
<sequence length="128" mass="15023">MAQSKLIPLTNSEYEVMKIVWESDHDITLQEVLSLCAVKYQKIWKRTTVATFLAHIIEKGVATSYRKGRYFYYKPTISEDEYKKLETGNMINFWYDGSASNLVASLYKQEFLTKDELNNIKKMIDDMD</sequence>
<dbReference type="OrthoDB" id="9795583at2"/>
<dbReference type="InterPro" id="IPR005650">
    <property type="entry name" value="BlaI_family"/>
</dbReference>
<dbReference type="GO" id="GO:0045892">
    <property type="term" value="P:negative regulation of DNA-templated transcription"/>
    <property type="evidence" value="ECO:0007669"/>
    <property type="project" value="InterPro"/>
</dbReference>
<evidence type="ECO:0000313" key="5">
    <source>
        <dbReference type="EMBL" id="KAB1440020.1"/>
    </source>
</evidence>
<dbReference type="EMBL" id="WAGX01000004">
    <property type="protein sequence ID" value="KAB1440020.1"/>
    <property type="molecule type" value="Genomic_DNA"/>
</dbReference>
<organism evidence="5 6">
    <name type="scientific">Candidatus Galacturonatibacter soehngenii</name>
    <dbReference type="NCBI Taxonomy" id="2307010"/>
    <lineage>
        <taxon>Bacteria</taxon>
        <taxon>Bacillati</taxon>
        <taxon>Bacillota</taxon>
        <taxon>Clostridia</taxon>
        <taxon>Lachnospirales</taxon>
        <taxon>Lachnospiraceae</taxon>
        <taxon>Candidatus Galacturonatibacter</taxon>
    </lineage>
</organism>
<reference evidence="5 6" key="2">
    <citation type="submission" date="2020-02" db="EMBL/GenBank/DDBJ databases">
        <title>Candidatus Galacturonibacter soehngenii shows hetero-acetogenic catabolism of galacturonic acid but lacks a canonical carbon monoxide dehydrogenase/acetyl-CoA synthase complex.</title>
        <authorList>
            <person name="Diender M."/>
            <person name="Stouten G.R."/>
            <person name="Petersen J.F."/>
            <person name="Nielsen P.H."/>
            <person name="Dueholm M.S."/>
            <person name="Pronk J.T."/>
            <person name="Van Loosdrecht M.C.M."/>
        </authorList>
    </citation>
    <scope>NUCLEOTIDE SEQUENCE [LARGE SCALE GENOMIC DNA]</scope>
    <source>
        <strain evidence="5">GalUA</strain>
    </source>
</reference>
<dbReference type="AlphaFoldDB" id="A0A7V7QMQ7"/>
<dbReference type="Gene3D" id="1.10.4040.10">
    <property type="entry name" value="Penicillinase repressor domain"/>
    <property type="match status" value="1"/>
</dbReference>
<comment type="caution">
    <text evidence="5">The sequence shown here is derived from an EMBL/GenBank/DDBJ whole genome shotgun (WGS) entry which is preliminary data.</text>
</comment>
<dbReference type="InterPro" id="IPR036390">
    <property type="entry name" value="WH_DNA-bd_sf"/>
</dbReference>
<keyword evidence="3" id="KW-0238">DNA-binding</keyword>
<gene>
    <name evidence="5" type="ORF">F7O84_06475</name>
</gene>
<evidence type="ECO:0000256" key="2">
    <source>
        <dbReference type="ARBA" id="ARBA00023015"/>
    </source>
</evidence>
<evidence type="ECO:0000256" key="4">
    <source>
        <dbReference type="ARBA" id="ARBA00023163"/>
    </source>
</evidence>
<keyword evidence="4" id="KW-0804">Transcription</keyword>
<evidence type="ECO:0000313" key="6">
    <source>
        <dbReference type="Proteomes" id="UP000461768"/>
    </source>
</evidence>
<dbReference type="Pfam" id="PF03965">
    <property type="entry name" value="Penicillinase_R"/>
    <property type="match status" value="1"/>
</dbReference>
<protein>
    <submittedName>
        <fullName evidence="5">BlaI/MecI/CopY family transcriptional regulator</fullName>
    </submittedName>
</protein>